<keyword evidence="2" id="KW-1185">Reference proteome</keyword>
<dbReference type="Pfam" id="PF13692">
    <property type="entry name" value="Glyco_trans_1_4"/>
    <property type="match status" value="1"/>
</dbReference>
<evidence type="ECO:0000313" key="2">
    <source>
        <dbReference type="Proteomes" id="UP001499938"/>
    </source>
</evidence>
<reference evidence="2" key="1">
    <citation type="journal article" date="2019" name="Int. J. Syst. Evol. Microbiol.">
        <title>The Global Catalogue of Microorganisms (GCM) 10K type strain sequencing project: providing services to taxonomists for standard genome sequencing and annotation.</title>
        <authorList>
            <consortium name="The Broad Institute Genomics Platform"/>
            <consortium name="The Broad Institute Genome Sequencing Center for Infectious Disease"/>
            <person name="Wu L."/>
            <person name="Ma J."/>
        </authorList>
    </citation>
    <scope>NUCLEOTIDE SEQUENCE [LARGE SCALE GENOMIC DNA]</scope>
    <source>
        <strain evidence="2">JCM 15592</strain>
    </source>
</reference>
<dbReference type="Gene3D" id="3.40.50.2000">
    <property type="entry name" value="Glycogen Phosphorylase B"/>
    <property type="match status" value="2"/>
</dbReference>
<name>A0ABP4XIT3_9MICO</name>
<organism evidence="1 2">
    <name type="scientific">Nostocoides veronense</name>
    <dbReference type="NCBI Taxonomy" id="330836"/>
    <lineage>
        <taxon>Bacteria</taxon>
        <taxon>Bacillati</taxon>
        <taxon>Actinomycetota</taxon>
        <taxon>Actinomycetes</taxon>
        <taxon>Micrococcales</taxon>
        <taxon>Intrasporangiaceae</taxon>
        <taxon>Nostocoides</taxon>
    </lineage>
</organism>
<protein>
    <recommendedName>
        <fullName evidence="3">Glycosyltransferase</fullName>
    </recommendedName>
</protein>
<dbReference type="EMBL" id="BAAAPO010000011">
    <property type="protein sequence ID" value="GAA1784235.1"/>
    <property type="molecule type" value="Genomic_DNA"/>
</dbReference>
<sequence length="367" mass="39688">MPSILVVTVVHDPEDSRIRYRQIPALLADGWRVTYAAPFTAYDRPQPLLPGLRTMDLPRALGRDRLAADRVARALIAAQGGEHDLVLVHDPEIVAAVTGLRLRNLVWDVHEDPAAALVAKDWLPRPAKGVIGRLWRGTERLTERRHRLLLAEYAYQERFAREHAVVPNAVTVPATIEPPGTERVVYLGTVTMARGTGVMVEASRRIAAATEGSCRLEVIGGARDDASRDLLEAGQRDGVLTWHGFVPAAEALAMLPGALAGLSLLQNLPNYRHSRPTKIVEYLAHGVPVVTTPLPVAVDLVESANAGIVVPFDDPVAAADAILALRADPERAATMGRAGHEAARAAYDWSVQGAHFTQTLRGFLAAP</sequence>
<accession>A0ABP4XIT3</accession>
<dbReference type="Proteomes" id="UP001499938">
    <property type="component" value="Unassembled WGS sequence"/>
</dbReference>
<proteinExistence type="predicted"/>
<dbReference type="SUPFAM" id="SSF53756">
    <property type="entry name" value="UDP-Glycosyltransferase/glycogen phosphorylase"/>
    <property type="match status" value="1"/>
</dbReference>
<dbReference type="PANTHER" id="PTHR12526">
    <property type="entry name" value="GLYCOSYLTRANSFERASE"/>
    <property type="match status" value="1"/>
</dbReference>
<evidence type="ECO:0008006" key="3">
    <source>
        <dbReference type="Google" id="ProtNLM"/>
    </source>
</evidence>
<evidence type="ECO:0000313" key="1">
    <source>
        <dbReference type="EMBL" id="GAA1784235.1"/>
    </source>
</evidence>
<dbReference type="RefSeq" id="WP_344081370.1">
    <property type="nucleotide sequence ID" value="NZ_BAAAPO010000011.1"/>
</dbReference>
<gene>
    <name evidence="1" type="ORF">GCM10009811_06930</name>
</gene>
<comment type="caution">
    <text evidence="1">The sequence shown here is derived from an EMBL/GenBank/DDBJ whole genome shotgun (WGS) entry which is preliminary data.</text>
</comment>